<keyword evidence="2" id="KW-1185">Reference proteome</keyword>
<proteinExistence type="predicted"/>
<accession>A0ABS1U6X1</accession>
<dbReference type="RefSeq" id="WP_202833532.1">
    <property type="nucleotide sequence ID" value="NZ_JAETWB010000012.1"/>
</dbReference>
<name>A0ABS1U6X1_9PROT</name>
<evidence type="ECO:0000313" key="2">
    <source>
        <dbReference type="Proteomes" id="UP000660885"/>
    </source>
</evidence>
<reference evidence="1 2" key="1">
    <citation type="submission" date="2021-01" db="EMBL/GenBank/DDBJ databases">
        <title>Belnapia mucosa sp. nov. and Belnapia arida sp. nov., isolated from the Tabernas Desert (Almeria, Spain).</title>
        <authorList>
            <person name="Molina-Menor E."/>
            <person name="Vidal-Verdu A."/>
            <person name="Calonge A."/>
            <person name="Satari L."/>
            <person name="Pereto J."/>
            <person name="Porcar M."/>
        </authorList>
    </citation>
    <scope>NUCLEOTIDE SEQUENCE [LARGE SCALE GENOMIC DNA]</scope>
    <source>
        <strain evidence="1 2">T18</strain>
    </source>
</reference>
<evidence type="ECO:0000313" key="1">
    <source>
        <dbReference type="EMBL" id="MBL6080295.1"/>
    </source>
</evidence>
<comment type="caution">
    <text evidence="1">The sequence shown here is derived from an EMBL/GenBank/DDBJ whole genome shotgun (WGS) entry which is preliminary data.</text>
</comment>
<sequence>MTLFTIEVAGRPLLVFPEKSSEAAEELATSTIGPDLQDFEEDGEPLWDGEEPLSVRPANEKESAIWDQGLAEAKSDGDSGAFDPESYAVLLVEVDAEGEDDEEDEA</sequence>
<gene>
    <name evidence="1" type="ORF">JMJ56_19950</name>
</gene>
<organism evidence="1 2">
    <name type="scientific">Belnapia arida</name>
    <dbReference type="NCBI Taxonomy" id="2804533"/>
    <lineage>
        <taxon>Bacteria</taxon>
        <taxon>Pseudomonadati</taxon>
        <taxon>Pseudomonadota</taxon>
        <taxon>Alphaproteobacteria</taxon>
        <taxon>Acetobacterales</taxon>
        <taxon>Roseomonadaceae</taxon>
        <taxon>Belnapia</taxon>
    </lineage>
</organism>
<dbReference type="EMBL" id="JAETWB010000012">
    <property type="protein sequence ID" value="MBL6080295.1"/>
    <property type="molecule type" value="Genomic_DNA"/>
</dbReference>
<dbReference type="Proteomes" id="UP000660885">
    <property type="component" value="Unassembled WGS sequence"/>
</dbReference>
<protein>
    <submittedName>
        <fullName evidence="1">Uncharacterized protein</fullName>
    </submittedName>
</protein>